<accession>A0A4Z1I9W1</accession>
<reference evidence="1 2" key="1">
    <citation type="submission" date="2017-12" db="EMBL/GenBank/DDBJ databases">
        <title>Comparative genomics of Botrytis spp.</title>
        <authorList>
            <person name="Valero-Jimenez C.A."/>
            <person name="Tapia P."/>
            <person name="Veloso J."/>
            <person name="Silva-Moreno E."/>
            <person name="Staats M."/>
            <person name="Valdes J.H."/>
            <person name="Van Kan J.A.L."/>
        </authorList>
    </citation>
    <scope>NUCLEOTIDE SEQUENCE [LARGE SCALE GENOMIC DNA]</scope>
    <source>
        <strain evidence="1 2">MUCL2120</strain>
    </source>
</reference>
<name>A0A4Z1I9W1_9HELO</name>
<protein>
    <submittedName>
        <fullName evidence="1">Uncharacterized protein</fullName>
    </submittedName>
</protein>
<proteinExistence type="predicted"/>
<gene>
    <name evidence="1" type="ORF">BOTNAR_0240g00170</name>
</gene>
<evidence type="ECO:0000313" key="2">
    <source>
        <dbReference type="Proteomes" id="UP000297452"/>
    </source>
</evidence>
<keyword evidence="2" id="KW-1185">Reference proteome</keyword>
<organism evidence="1 2">
    <name type="scientific">Botryotinia narcissicola</name>
    <dbReference type="NCBI Taxonomy" id="278944"/>
    <lineage>
        <taxon>Eukaryota</taxon>
        <taxon>Fungi</taxon>
        <taxon>Dikarya</taxon>
        <taxon>Ascomycota</taxon>
        <taxon>Pezizomycotina</taxon>
        <taxon>Leotiomycetes</taxon>
        <taxon>Helotiales</taxon>
        <taxon>Sclerotiniaceae</taxon>
        <taxon>Botryotinia</taxon>
    </lineage>
</organism>
<dbReference type="AlphaFoldDB" id="A0A4Z1I9W1"/>
<comment type="caution">
    <text evidence="1">The sequence shown here is derived from an EMBL/GenBank/DDBJ whole genome shotgun (WGS) entry which is preliminary data.</text>
</comment>
<evidence type="ECO:0000313" key="1">
    <source>
        <dbReference type="EMBL" id="TGO55660.1"/>
    </source>
</evidence>
<sequence>MHLPLDDFLHQSALGAWLTRVRFIEPAINLHLAAFAPEMITDSHFVVLGGCNAFAERERGYLLPAVPVD</sequence>
<dbReference type="EMBL" id="PQXJ01000240">
    <property type="protein sequence ID" value="TGO55660.1"/>
    <property type="molecule type" value="Genomic_DNA"/>
</dbReference>
<dbReference type="Proteomes" id="UP000297452">
    <property type="component" value="Unassembled WGS sequence"/>
</dbReference>
<dbReference type="OrthoDB" id="10609555at2759"/>